<dbReference type="SUPFAM" id="SSF55811">
    <property type="entry name" value="Nudix"/>
    <property type="match status" value="1"/>
</dbReference>
<protein>
    <recommendedName>
        <fullName evidence="8">NAD-capped RNA hydrolase NudC</fullName>
        <shortName evidence="8">DeNADding enzyme NudC</shortName>
        <ecNumber evidence="8">3.6.1.-</ecNumber>
    </recommendedName>
    <alternativeName>
        <fullName evidence="8">NADH pyrophosphatase</fullName>
        <ecNumber evidence="8">3.6.1.22</ecNumber>
    </alternativeName>
</protein>
<dbReference type="InterPro" id="IPR022925">
    <property type="entry name" value="RNA_Hydrolase_NudC"/>
</dbReference>
<dbReference type="PANTHER" id="PTHR42904:SF6">
    <property type="entry name" value="NAD-CAPPED RNA HYDROLASE NUDT12"/>
    <property type="match status" value="1"/>
</dbReference>
<dbReference type="InterPro" id="IPR049734">
    <property type="entry name" value="NudC-like_C"/>
</dbReference>
<feature type="binding site" evidence="8">
    <location>
        <position position="129"/>
    </location>
    <ligand>
        <name>substrate</name>
    </ligand>
</feature>
<comment type="function">
    <text evidence="8">mRNA decapping enzyme that specifically removes the nicotinamide adenine dinucleotide (NAD) cap from a subset of mRNAs by hydrolyzing the diphosphate linkage to produce nicotinamide mononucleotide (NMN) and 5' monophosphate mRNA. The NAD-cap is present at the 5'-end of some mRNAs and stabilizes RNA against 5'-processing. Has preference for mRNAs with a 5'-end purine. Catalyzes the hydrolysis of a broad range of dinucleotide pyrophosphates.</text>
</comment>
<dbReference type="InterPro" id="IPR020084">
    <property type="entry name" value="NUDIX_hydrolase_CS"/>
</dbReference>
<evidence type="ECO:0000313" key="11">
    <source>
        <dbReference type="Proteomes" id="UP001238540"/>
    </source>
</evidence>
<comment type="catalytic activity">
    <reaction evidence="7">
        <text>a 5'-end NAD(+)-phospho-ribonucleoside in mRNA + H2O = a 5'-end phospho-adenosine-phospho-ribonucleoside in mRNA + beta-nicotinamide D-ribonucleotide + 2 H(+)</text>
        <dbReference type="Rhea" id="RHEA:60876"/>
        <dbReference type="Rhea" id="RHEA-COMP:15698"/>
        <dbReference type="Rhea" id="RHEA-COMP:15719"/>
        <dbReference type="ChEBI" id="CHEBI:14649"/>
        <dbReference type="ChEBI" id="CHEBI:15377"/>
        <dbReference type="ChEBI" id="CHEBI:15378"/>
        <dbReference type="ChEBI" id="CHEBI:144029"/>
        <dbReference type="ChEBI" id="CHEBI:144051"/>
    </reaction>
    <physiologicalReaction direction="left-to-right" evidence="7">
        <dbReference type="Rhea" id="RHEA:60877"/>
    </physiologicalReaction>
</comment>
<evidence type="ECO:0000256" key="8">
    <source>
        <dbReference type="HAMAP-Rule" id="MF_00297"/>
    </source>
</evidence>
<dbReference type="HAMAP" id="MF_00297">
    <property type="entry name" value="Nudix_NudC"/>
    <property type="match status" value="1"/>
</dbReference>
<accession>A0ABT8BNA0</accession>
<dbReference type="EMBL" id="JAUFQC010000001">
    <property type="protein sequence ID" value="MDN3608373.1"/>
    <property type="molecule type" value="Genomic_DNA"/>
</dbReference>
<feature type="binding site" evidence="8">
    <location>
        <position position="121"/>
    </location>
    <ligand>
        <name>Zn(2+)</name>
        <dbReference type="ChEBI" id="CHEBI:29105"/>
    </ligand>
</feature>
<keyword evidence="8" id="KW-0862">Zinc</keyword>
<organism evidence="10 11">
    <name type="scientific">Vibrio ostreicida</name>
    <dbReference type="NCBI Taxonomy" id="526588"/>
    <lineage>
        <taxon>Bacteria</taxon>
        <taxon>Pseudomonadati</taxon>
        <taxon>Pseudomonadota</taxon>
        <taxon>Gammaproteobacteria</taxon>
        <taxon>Vibrionales</taxon>
        <taxon>Vibrionaceae</taxon>
        <taxon>Vibrio</taxon>
    </lineage>
</organism>
<dbReference type="PROSITE" id="PS51462">
    <property type="entry name" value="NUDIX"/>
    <property type="match status" value="1"/>
</dbReference>
<dbReference type="Gene3D" id="3.90.79.20">
    <property type="match status" value="1"/>
</dbReference>
<dbReference type="RefSeq" id="WP_076590605.1">
    <property type="nucleotide sequence ID" value="NZ_JABEYA020000023.1"/>
</dbReference>
<keyword evidence="6 8" id="KW-0464">Manganese</keyword>
<comment type="cofactor">
    <cofactor evidence="8">
        <name>Zn(2+)</name>
        <dbReference type="ChEBI" id="CHEBI:29105"/>
    </cofactor>
    <text evidence="8">Binds 1 zinc ion per subunit.</text>
</comment>
<dbReference type="Proteomes" id="UP001238540">
    <property type="component" value="Unassembled WGS sequence"/>
</dbReference>
<feature type="binding site" evidence="8">
    <location>
        <position position="124"/>
    </location>
    <ligand>
        <name>Zn(2+)</name>
        <dbReference type="ChEBI" id="CHEBI:29105"/>
    </ligand>
</feature>
<evidence type="ECO:0000256" key="3">
    <source>
        <dbReference type="ARBA" id="ARBA00022801"/>
    </source>
</evidence>
<dbReference type="PROSITE" id="PS00893">
    <property type="entry name" value="NUDIX_BOX"/>
    <property type="match status" value="1"/>
</dbReference>
<feature type="binding site" evidence="8">
    <location>
        <position position="183"/>
    </location>
    <ligand>
        <name>a divalent metal cation</name>
        <dbReference type="ChEBI" id="CHEBI:60240"/>
        <label>1</label>
    </ligand>
</feature>
<feature type="binding site" evidence="8">
    <location>
        <position position="224"/>
    </location>
    <ligand>
        <name>a divalent metal cation</name>
        <dbReference type="ChEBI" id="CHEBI:60240"/>
        <label>1</label>
    </ligand>
</feature>
<evidence type="ECO:0000259" key="9">
    <source>
        <dbReference type="PROSITE" id="PS51462"/>
    </source>
</evidence>
<dbReference type="GO" id="GO:0016787">
    <property type="term" value="F:hydrolase activity"/>
    <property type="evidence" value="ECO:0007669"/>
    <property type="project" value="UniProtKB-KW"/>
</dbReference>
<keyword evidence="5 8" id="KW-0520">NAD</keyword>
<evidence type="ECO:0000256" key="6">
    <source>
        <dbReference type="ARBA" id="ARBA00023211"/>
    </source>
</evidence>
<sequence>MLENSDRSHTSAAYWCVMSGNEVWLVDHQLPYGFAQQLALPEMNAIKIGNYQNMPVMWLNAGEIDMVLPMTSLRDCLDFPDSLFLLISKAAQYSHMALTLRFCPICGGRNHLNQTQIAMQCGDCRTLHYPRIFPCIIVAVRKDKQLLLAQHPRHREGMYTVIAGFVEVGETLEQCVAREVREETGIEITNIRYFASQPWAFPSNLMMGFLADYKSGELTPDYRELSDAQWFSVKTMPTVAPKGTIARALIDHTVQEMG</sequence>
<dbReference type="PANTHER" id="PTHR42904">
    <property type="entry name" value="NUDIX HYDROLASE, NUDC SUBFAMILY"/>
    <property type="match status" value="1"/>
</dbReference>
<dbReference type="InterPro" id="IPR050241">
    <property type="entry name" value="NAD-cap_RNA_hydrolase_NudC"/>
</dbReference>
<feature type="short sequence motif" description="Nudix box" evidence="8">
    <location>
        <begin position="164"/>
        <end position="185"/>
    </location>
</feature>
<dbReference type="InterPro" id="IPR015797">
    <property type="entry name" value="NUDIX_hydrolase-like_dom_sf"/>
</dbReference>
<evidence type="ECO:0000256" key="2">
    <source>
        <dbReference type="ARBA" id="ARBA00022723"/>
    </source>
</evidence>
<evidence type="ECO:0000256" key="5">
    <source>
        <dbReference type="ARBA" id="ARBA00023027"/>
    </source>
</evidence>
<feature type="domain" description="Nudix hydrolase" evidence="9">
    <location>
        <begin position="130"/>
        <end position="253"/>
    </location>
</feature>
<keyword evidence="4 8" id="KW-0460">Magnesium</keyword>
<feature type="binding site" evidence="8">
    <location>
        <position position="103"/>
    </location>
    <ligand>
        <name>Zn(2+)</name>
        <dbReference type="ChEBI" id="CHEBI:29105"/>
    </ligand>
</feature>
<keyword evidence="11" id="KW-1185">Reference proteome</keyword>
<evidence type="ECO:0000256" key="4">
    <source>
        <dbReference type="ARBA" id="ARBA00022842"/>
    </source>
</evidence>
<comment type="caution">
    <text evidence="8">Lacks conserved residue(s) required for the propagation of feature annotation.</text>
</comment>
<dbReference type="PRINTS" id="PR00502">
    <property type="entry name" value="NUDIXFAMILY"/>
</dbReference>
<dbReference type="NCBIfam" id="NF001299">
    <property type="entry name" value="PRK00241.1"/>
    <property type="match status" value="1"/>
</dbReference>
<feature type="binding site" evidence="8">
    <location>
        <position position="246"/>
    </location>
    <ligand>
        <name>substrate</name>
    </ligand>
</feature>
<name>A0ABT8BNA0_9VIBR</name>
<comment type="similarity">
    <text evidence="1 8">Belongs to the Nudix hydrolase family. NudC subfamily.</text>
</comment>
<feature type="binding site" evidence="8">
    <location>
        <position position="179"/>
    </location>
    <ligand>
        <name>a divalent metal cation</name>
        <dbReference type="ChEBI" id="CHEBI:60240"/>
        <label>3</label>
    </ligand>
</feature>
<keyword evidence="2 8" id="KW-0479">Metal-binding</keyword>
<dbReference type="Pfam" id="PF09297">
    <property type="entry name" value="Zn_ribbon_NUD"/>
    <property type="match status" value="1"/>
</dbReference>
<dbReference type="InterPro" id="IPR000086">
    <property type="entry name" value="NUDIX_hydrolase_dom"/>
</dbReference>
<dbReference type="Gene3D" id="3.90.79.10">
    <property type="entry name" value="Nucleoside Triphosphate Pyrophosphohydrolase"/>
    <property type="match status" value="1"/>
</dbReference>
<comment type="catalytic activity">
    <reaction evidence="8">
        <text>NAD(+) + H2O = beta-nicotinamide D-ribonucleotide + AMP + 2 H(+)</text>
        <dbReference type="Rhea" id="RHEA:11800"/>
        <dbReference type="ChEBI" id="CHEBI:14649"/>
        <dbReference type="ChEBI" id="CHEBI:15377"/>
        <dbReference type="ChEBI" id="CHEBI:15378"/>
        <dbReference type="ChEBI" id="CHEBI:57540"/>
        <dbReference type="ChEBI" id="CHEBI:456215"/>
        <dbReference type="EC" id="3.6.1.22"/>
    </reaction>
</comment>
<evidence type="ECO:0000256" key="1">
    <source>
        <dbReference type="ARBA" id="ARBA00009595"/>
    </source>
</evidence>
<proteinExistence type="inferred from homology"/>
<gene>
    <name evidence="8 10" type="primary">nudC</name>
    <name evidence="10" type="ORF">QWZ16_01080</name>
</gene>
<feature type="binding site" evidence="8">
    <location>
        <position position="163"/>
    </location>
    <ligand>
        <name>a divalent metal cation</name>
        <dbReference type="ChEBI" id="CHEBI:60240"/>
        <label>1</label>
    </ligand>
</feature>
<feature type="binding site" evidence="8">
    <location>
        <begin position="197"/>
        <end position="204"/>
    </location>
    <ligand>
        <name>substrate</name>
    </ligand>
</feature>
<dbReference type="InterPro" id="IPR015376">
    <property type="entry name" value="Znr_NADH_PPase"/>
</dbReference>
<feature type="binding site" evidence="8">
    <location>
        <position position="179"/>
    </location>
    <ligand>
        <name>a divalent metal cation</name>
        <dbReference type="ChEBI" id="CHEBI:60240"/>
        <label>2</label>
    </ligand>
</feature>
<dbReference type="EC" id="3.6.1.-" evidence="8"/>
<comment type="subunit">
    <text evidence="8">Homodimer.</text>
</comment>
<dbReference type="EC" id="3.6.1.22" evidence="8"/>
<evidence type="ECO:0000256" key="7">
    <source>
        <dbReference type="ARBA" id="ARBA00023679"/>
    </source>
</evidence>
<keyword evidence="3 8" id="KW-0378">Hydrolase</keyword>
<reference evidence="11" key="1">
    <citation type="journal article" date="2019" name="Int. J. Syst. Evol. Microbiol.">
        <title>The Global Catalogue of Microorganisms (GCM) 10K type strain sequencing project: providing services to taxonomists for standard genome sequencing and annotation.</title>
        <authorList>
            <consortium name="The Broad Institute Genomics Platform"/>
            <consortium name="The Broad Institute Genome Sequencing Center for Infectious Disease"/>
            <person name="Wu L."/>
            <person name="Ma J."/>
        </authorList>
    </citation>
    <scope>NUCLEOTIDE SEQUENCE [LARGE SCALE GENOMIC DNA]</scope>
    <source>
        <strain evidence="11">CECT 7398</strain>
    </source>
</reference>
<dbReference type="InterPro" id="IPR020476">
    <property type="entry name" value="Nudix_hydrolase"/>
</dbReference>
<dbReference type="CDD" id="cd03429">
    <property type="entry name" value="NUDIX_NADH_pyrophosphatase_Nudt13"/>
    <property type="match status" value="1"/>
</dbReference>
<feature type="binding site" evidence="8">
    <location>
        <position position="106"/>
    </location>
    <ligand>
        <name>Zn(2+)</name>
        <dbReference type="ChEBI" id="CHEBI:29105"/>
    </ligand>
</feature>
<feature type="binding site" evidence="8">
    <location>
        <position position="224"/>
    </location>
    <ligand>
        <name>a divalent metal cation</name>
        <dbReference type="ChEBI" id="CHEBI:60240"/>
        <label>3</label>
    </ligand>
</feature>
<comment type="caution">
    <text evidence="10">The sequence shown here is derived from an EMBL/GenBank/DDBJ whole genome shotgun (WGS) entry which is preliminary data.</text>
</comment>
<comment type="catalytic activity">
    <reaction evidence="8">
        <text>NADH + H2O = reduced beta-nicotinamide D-ribonucleotide + AMP + 2 H(+)</text>
        <dbReference type="Rhea" id="RHEA:48868"/>
        <dbReference type="ChEBI" id="CHEBI:15377"/>
        <dbReference type="ChEBI" id="CHEBI:15378"/>
        <dbReference type="ChEBI" id="CHEBI:57945"/>
        <dbReference type="ChEBI" id="CHEBI:90832"/>
        <dbReference type="ChEBI" id="CHEBI:456215"/>
        <dbReference type="EC" id="3.6.1.22"/>
    </reaction>
</comment>
<comment type="cofactor">
    <cofactor evidence="8">
        <name>Mg(2+)</name>
        <dbReference type="ChEBI" id="CHEBI:18420"/>
    </cofactor>
    <cofactor evidence="8">
        <name>Mn(2+)</name>
        <dbReference type="ChEBI" id="CHEBI:29035"/>
    </cofactor>
    <text evidence="8">Divalent metal cations. Mg(2+) or Mn(2+).</text>
</comment>
<dbReference type="Pfam" id="PF00293">
    <property type="entry name" value="NUDIX"/>
    <property type="match status" value="1"/>
</dbReference>
<feature type="binding site" evidence="8">
    <location>
        <position position="74"/>
    </location>
    <ligand>
        <name>substrate</name>
    </ligand>
</feature>
<feature type="binding site" evidence="8">
    <location>
        <position position="183"/>
    </location>
    <ligand>
        <name>a divalent metal cation</name>
        <dbReference type="ChEBI" id="CHEBI:60240"/>
        <label>3</label>
    </ligand>
</feature>
<evidence type="ECO:0000313" key="10">
    <source>
        <dbReference type="EMBL" id="MDN3608373.1"/>
    </source>
</evidence>